<accession>A0A366EIU1</accession>
<dbReference type="Pfam" id="PF07386">
    <property type="entry name" value="DUF1499"/>
    <property type="match status" value="1"/>
</dbReference>
<name>A0A366EIU1_9BACI</name>
<dbReference type="OrthoDB" id="9793534at2"/>
<evidence type="ECO:0000313" key="1">
    <source>
        <dbReference type="EMBL" id="RBP02337.1"/>
    </source>
</evidence>
<organism evidence="1 2">
    <name type="scientific">Rossellomorea aquimaris</name>
    <dbReference type="NCBI Taxonomy" id="189382"/>
    <lineage>
        <taxon>Bacteria</taxon>
        <taxon>Bacillati</taxon>
        <taxon>Bacillota</taxon>
        <taxon>Bacilli</taxon>
        <taxon>Bacillales</taxon>
        <taxon>Bacillaceae</taxon>
        <taxon>Rossellomorea</taxon>
    </lineage>
</organism>
<comment type="caution">
    <text evidence="1">The sequence shown here is derived from an EMBL/GenBank/DDBJ whole genome shotgun (WGS) entry which is preliminary data.</text>
</comment>
<dbReference type="Proteomes" id="UP000252118">
    <property type="component" value="Unassembled WGS sequence"/>
</dbReference>
<dbReference type="RefSeq" id="WP_113970595.1">
    <property type="nucleotide sequence ID" value="NZ_QNRJ01000015.1"/>
</dbReference>
<dbReference type="PIRSF" id="PIRSF026426">
    <property type="entry name" value="DUF1499"/>
    <property type="match status" value="1"/>
</dbReference>
<dbReference type="AlphaFoldDB" id="A0A366EIU1"/>
<dbReference type="InterPro" id="IPR010865">
    <property type="entry name" value="DUF1499"/>
</dbReference>
<dbReference type="PANTHER" id="PTHR34801">
    <property type="entry name" value="EXPRESSED PROTEIN"/>
    <property type="match status" value="1"/>
</dbReference>
<sequence length="119" mass="14052">METVPFTHCPTNKKNCVSTIDLTSYHRIAPLPISDSTEDAKTRIRNTLSKFDHVEIKEEKSHYVHAVFTSKWLKFKDDLELYIDESTNLLHIKSGSRLGYYDFKVNRKRVEQFKKLFNK</sequence>
<dbReference type="PANTHER" id="PTHR34801:SF6">
    <property type="entry name" value="SLL1620 PROTEIN"/>
    <property type="match status" value="1"/>
</dbReference>
<dbReference type="EMBL" id="QNRJ01000015">
    <property type="protein sequence ID" value="RBP02337.1"/>
    <property type="molecule type" value="Genomic_DNA"/>
</dbReference>
<evidence type="ECO:0000313" key="2">
    <source>
        <dbReference type="Proteomes" id="UP000252118"/>
    </source>
</evidence>
<gene>
    <name evidence="1" type="ORF">DET59_1153</name>
</gene>
<protein>
    <submittedName>
        <fullName evidence="1">Uncharacterized protein (DUF1499 family)</fullName>
    </submittedName>
</protein>
<proteinExistence type="predicted"/>
<reference evidence="1 2" key="1">
    <citation type="submission" date="2018-06" db="EMBL/GenBank/DDBJ databases">
        <title>Freshwater and sediment microbial communities from various areas in North America, analyzing microbe dynamics in response to fracking.</title>
        <authorList>
            <person name="Lamendella R."/>
        </authorList>
    </citation>
    <scope>NUCLEOTIDE SEQUENCE [LARGE SCALE GENOMIC DNA]</scope>
    <source>
        <strain evidence="1 2">97B</strain>
    </source>
</reference>